<evidence type="ECO:0000256" key="1">
    <source>
        <dbReference type="SAM" id="Phobius"/>
    </source>
</evidence>
<keyword evidence="3" id="KW-1185">Reference proteome</keyword>
<dbReference type="RefSeq" id="WP_382398067.1">
    <property type="nucleotide sequence ID" value="NZ_JBHSWH010000001.1"/>
</dbReference>
<gene>
    <name evidence="2" type="ORF">ACFQDH_02270</name>
</gene>
<keyword evidence="1" id="KW-1133">Transmembrane helix</keyword>
<accession>A0ABW2ABB1</accession>
<protein>
    <recommendedName>
        <fullName evidence="4">DUF202 domain-containing protein</fullName>
    </recommendedName>
</protein>
<feature type="transmembrane region" description="Helical" evidence="1">
    <location>
        <begin position="28"/>
        <end position="49"/>
    </location>
</feature>
<evidence type="ECO:0000313" key="3">
    <source>
        <dbReference type="Proteomes" id="UP001596298"/>
    </source>
</evidence>
<organism evidence="2 3">
    <name type="scientific">Flexivirga alba</name>
    <dbReference type="NCBI Taxonomy" id="702742"/>
    <lineage>
        <taxon>Bacteria</taxon>
        <taxon>Bacillati</taxon>
        <taxon>Actinomycetota</taxon>
        <taxon>Actinomycetes</taxon>
        <taxon>Micrococcales</taxon>
        <taxon>Dermacoccaceae</taxon>
        <taxon>Flexivirga</taxon>
    </lineage>
</organism>
<evidence type="ECO:0000313" key="2">
    <source>
        <dbReference type="EMBL" id="MFC6704125.1"/>
    </source>
</evidence>
<proteinExistence type="predicted"/>
<name>A0ABW2ABB1_9MICO</name>
<evidence type="ECO:0008006" key="4">
    <source>
        <dbReference type="Google" id="ProtNLM"/>
    </source>
</evidence>
<keyword evidence="1" id="KW-0472">Membrane</keyword>
<keyword evidence="1" id="KW-0812">Transmembrane</keyword>
<reference evidence="3" key="1">
    <citation type="journal article" date="2019" name="Int. J. Syst. Evol. Microbiol.">
        <title>The Global Catalogue of Microorganisms (GCM) 10K type strain sequencing project: providing services to taxonomists for standard genome sequencing and annotation.</title>
        <authorList>
            <consortium name="The Broad Institute Genomics Platform"/>
            <consortium name="The Broad Institute Genome Sequencing Center for Infectious Disease"/>
            <person name="Wu L."/>
            <person name="Ma J."/>
        </authorList>
    </citation>
    <scope>NUCLEOTIDE SEQUENCE [LARGE SCALE GENOMIC DNA]</scope>
    <source>
        <strain evidence="3">CCUG 58127</strain>
    </source>
</reference>
<dbReference type="EMBL" id="JBHSWH010000001">
    <property type="protein sequence ID" value="MFC6704125.1"/>
    <property type="molecule type" value="Genomic_DNA"/>
</dbReference>
<sequence>MGTALFAAIRLVALLAAAWVRLNPRRWSFLLAGLVAAVAAVAVITHDLCRLRRCRSVARPVSPTWAAPGKTPSSVAEVCSTVLAIVGICAASVARRRSDRLAR</sequence>
<dbReference type="Proteomes" id="UP001596298">
    <property type="component" value="Unassembled WGS sequence"/>
</dbReference>
<comment type="caution">
    <text evidence="2">The sequence shown here is derived from an EMBL/GenBank/DDBJ whole genome shotgun (WGS) entry which is preliminary data.</text>
</comment>